<feature type="region of interest" description="Disordered" evidence="5">
    <location>
        <begin position="630"/>
        <end position="662"/>
    </location>
</feature>
<dbReference type="Pfam" id="PF13445">
    <property type="entry name" value="zf-RING_UBOX"/>
    <property type="match status" value="1"/>
</dbReference>
<dbReference type="InterPro" id="IPR013083">
    <property type="entry name" value="Znf_RING/FYVE/PHD"/>
</dbReference>
<dbReference type="PROSITE" id="PS00518">
    <property type="entry name" value="ZF_RING_1"/>
    <property type="match status" value="1"/>
</dbReference>
<dbReference type="CDD" id="cd19757">
    <property type="entry name" value="Bbox1"/>
    <property type="match status" value="1"/>
</dbReference>
<reference evidence="8" key="1">
    <citation type="submission" date="2016-11" db="UniProtKB">
        <authorList>
            <consortium name="WormBaseParasite"/>
        </authorList>
    </citation>
    <scope>IDENTIFICATION</scope>
</reference>
<dbReference type="SMART" id="SM00184">
    <property type="entry name" value="RING"/>
    <property type="match status" value="1"/>
</dbReference>
<feature type="region of interest" description="Disordered" evidence="5">
    <location>
        <begin position="407"/>
        <end position="429"/>
    </location>
</feature>
<dbReference type="InterPro" id="IPR017907">
    <property type="entry name" value="Znf_RING_CS"/>
</dbReference>
<accession>A0A1I7XK56</accession>
<keyword evidence="3" id="KW-0862">Zinc</keyword>
<evidence type="ECO:0000259" key="6">
    <source>
        <dbReference type="PROSITE" id="PS50089"/>
    </source>
</evidence>
<dbReference type="PANTHER" id="PTHR25462:SF305">
    <property type="entry name" value="RING-TYPE DOMAIN-CONTAINING PROTEIN"/>
    <property type="match status" value="1"/>
</dbReference>
<keyword evidence="1" id="KW-0479">Metal-binding</keyword>
<evidence type="ECO:0000256" key="1">
    <source>
        <dbReference type="ARBA" id="ARBA00022723"/>
    </source>
</evidence>
<feature type="domain" description="RING-type" evidence="6">
    <location>
        <begin position="28"/>
        <end position="66"/>
    </location>
</feature>
<dbReference type="GO" id="GO:0005654">
    <property type="term" value="C:nucleoplasm"/>
    <property type="evidence" value="ECO:0007669"/>
    <property type="project" value="TreeGrafter"/>
</dbReference>
<feature type="compositionally biased region" description="Polar residues" evidence="5">
    <location>
        <begin position="694"/>
        <end position="704"/>
    </location>
</feature>
<feature type="region of interest" description="Disordered" evidence="5">
    <location>
        <begin position="682"/>
        <end position="704"/>
    </location>
</feature>
<dbReference type="GO" id="GO:0061630">
    <property type="term" value="F:ubiquitin protein ligase activity"/>
    <property type="evidence" value="ECO:0007669"/>
    <property type="project" value="TreeGrafter"/>
</dbReference>
<dbReference type="Proteomes" id="UP000095283">
    <property type="component" value="Unplaced"/>
</dbReference>
<feature type="compositionally biased region" description="Polar residues" evidence="5">
    <location>
        <begin position="639"/>
        <end position="654"/>
    </location>
</feature>
<evidence type="ECO:0000256" key="2">
    <source>
        <dbReference type="ARBA" id="ARBA00022771"/>
    </source>
</evidence>
<keyword evidence="7" id="KW-1185">Reference proteome</keyword>
<feature type="compositionally biased region" description="Polar residues" evidence="5">
    <location>
        <begin position="560"/>
        <end position="570"/>
    </location>
</feature>
<feature type="compositionally biased region" description="Polar residues" evidence="5">
    <location>
        <begin position="407"/>
        <end position="427"/>
    </location>
</feature>
<dbReference type="GO" id="GO:0008270">
    <property type="term" value="F:zinc ion binding"/>
    <property type="evidence" value="ECO:0007669"/>
    <property type="project" value="UniProtKB-KW"/>
</dbReference>
<dbReference type="InterPro" id="IPR001841">
    <property type="entry name" value="Znf_RING"/>
</dbReference>
<dbReference type="CDD" id="cd16449">
    <property type="entry name" value="RING-HC"/>
    <property type="match status" value="1"/>
</dbReference>
<dbReference type="Gene3D" id="3.30.40.10">
    <property type="entry name" value="Zinc/RING finger domain, C3HC4 (zinc finger)"/>
    <property type="match status" value="1"/>
</dbReference>
<evidence type="ECO:0000313" key="7">
    <source>
        <dbReference type="Proteomes" id="UP000095283"/>
    </source>
</evidence>
<evidence type="ECO:0000256" key="4">
    <source>
        <dbReference type="PROSITE-ProRule" id="PRU00175"/>
    </source>
</evidence>
<dbReference type="PROSITE" id="PS50089">
    <property type="entry name" value="ZF_RING_2"/>
    <property type="match status" value="1"/>
</dbReference>
<dbReference type="SUPFAM" id="SSF57850">
    <property type="entry name" value="RING/U-box"/>
    <property type="match status" value="1"/>
</dbReference>
<keyword evidence="2 4" id="KW-0863">Zinc-finger</keyword>
<feature type="compositionally biased region" description="Basic and acidic residues" evidence="5">
    <location>
        <begin position="613"/>
        <end position="622"/>
    </location>
</feature>
<dbReference type="AlphaFoldDB" id="A0A1I7XK56"/>
<evidence type="ECO:0000313" key="8">
    <source>
        <dbReference type="WBParaSite" id="Hba_18141"/>
    </source>
</evidence>
<dbReference type="InterPro" id="IPR047153">
    <property type="entry name" value="TRIM45/56/19-like"/>
</dbReference>
<organism evidence="7 8">
    <name type="scientific">Heterorhabditis bacteriophora</name>
    <name type="common">Entomopathogenic nematode worm</name>
    <dbReference type="NCBI Taxonomy" id="37862"/>
    <lineage>
        <taxon>Eukaryota</taxon>
        <taxon>Metazoa</taxon>
        <taxon>Ecdysozoa</taxon>
        <taxon>Nematoda</taxon>
        <taxon>Chromadorea</taxon>
        <taxon>Rhabditida</taxon>
        <taxon>Rhabditina</taxon>
        <taxon>Rhabditomorpha</taxon>
        <taxon>Strongyloidea</taxon>
        <taxon>Heterorhabditidae</taxon>
        <taxon>Heterorhabditis</taxon>
    </lineage>
</organism>
<protein>
    <submittedName>
        <fullName evidence="8">RING-type domain-containing protein</fullName>
    </submittedName>
</protein>
<feature type="region of interest" description="Disordered" evidence="5">
    <location>
        <begin position="605"/>
        <end position="624"/>
    </location>
</feature>
<evidence type="ECO:0000256" key="3">
    <source>
        <dbReference type="ARBA" id="ARBA00022833"/>
    </source>
</evidence>
<name>A0A1I7XK56_HETBA</name>
<sequence length="743" mass="83088">MAASSASASGSMLSDTTGPSNLQELIECPICYLQYDRPLQLTCGHTFCASCVDRMVESARPNPLMRDVLQQPYDMDGVFLLRHMNYFRQEEQRILNGHHAAAIGAAPILDPVHLNGENRVILDAVGPENVNRAYDQLAADIQNQHRLATRRGGGTSIRCPECRKTTYVPTDGLPVNYRLQQMITRMAESSHENSVTTKTKLESLEASRCQLCEDPLAGGIYFSCKNCQEAEQLCSTCCIRKHNGHDIEEKRALTDRDLKDTKDRIGAQTGRAFHVIDQMQARLGQLTTDAREIIEKLLQDSVHSFEVIAAGLDTMQGNSLQTLEFKTGRATQLADKYDEVILSKVDAIILASRERCEELAVDFREFVRDLGVEMKREPNEDNSDVIVIDYPTELDFTVQTDIQVSRNNDASNRSPDLVQPNINSQSHDGGVPFRVIENARFRGRPRERIMTAEQIRRRQQMLMRGRNNGGVESNLAPQMTQNPWIQQPTQPCTNNMFQVNSSIMPLGRFPPFNPNPFFDANVTRGLLNVLPGQLPPLATYQSLPFPPPRAERSLVASNQPTFARTESSQVAGDRPQHVTNQQNADSTDEFVFLPPPINSHRNLILSPRRRGQSRMETEEVGRAESVTLRNRRWRRQDSEAQANSEALHNVSSPTTSPPAAKKKLRSLQLELNRLMPARTHVEGTSARTRAMADTTPTASTSQVETESMNVIVLDGSSNSNIREQVVEEGDMNVQGDADTESED</sequence>
<feature type="region of interest" description="Disordered" evidence="5">
    <location>
        <begin position="560"/>
        <end position="588"/>
    </location>
</feature>
<proteinExistence type="predicted"/>
<dbReference type="PANTHER" id="PTHR25462">
    <property type="entry name" value="BONUS, ISOFORM C-RELATED"/>
    <property type="match status" value="1"/>
</dbReference>
<dbReference type="InterPro" id="IPR027370">
    <property type="entry name" value="Znf-RING_euk"/>
</dbReference>
<dbReference type="WBParaSite" id="Hba_18141">
    <property type="protein sequence ID" value="Hba_18141"/>
    <property type="gene ID" value="Hba_18141"/>
</dbReference>
<evidence type="ECO:0000256" key="5">
    <source>
        <dbReference type="SAM" id="MobiDB-lite"/>
    </source>
</evidence>